<reference evidence="1 2" key="1">
    <citation type="submission" date="2021-06" db="EMBL/GenBank/DDBJ databases">
        <title>Caerostris extrusa draft genome.</title>
        <authorList>
            <person name="Kono N."/>
            <person name="Arakawa K."/>
        </authorList>
    </citation>
    <scope>NUCLEOTIDE SEQUENCE [LARGE SCALE GENOMIC DNA]</scope>
</reference>
<keyword evidence="2" id="KW-1185">Reference proteome</keyword>
<gene>
    <name evidence="1" type="ORF">CEXT_815641</name>
</gene>
<dbReference type="Proteomes" id="UP001054945">
    <property type="component" value="Unassembled WGS sequence"/>
</dbReference>
<organism evidence="1 2">
    <name type="scientific">Caerostris extrusa</name>
    <name type="common">Bark spider</name>
    <name type="synonym">Caerostris bankana</name>
    <dbReference type="NCBI Taxonomy" id="172846"/>
    <lineage>
        <taxon>Eukaryota</taxon>
        <taxon>Metazoa</taxon>
        <taxon>Ecdysozoa</taxon>
        <taxon>Arthropoda</taxon>
        <taxon>Chelicerata</taxon>
        <taxon>Arachnida</taxon>
        <taxon>Araneae</taxon>
        <taxon>Araneomorphae</taxon>
        <taxon>Entelegynae</taxon>
        <taxon>Araneoidea</taxon>
        <taxon>Araneidae</taxon>
        <taxon>Caerostris</taxon>
    </lineage>
</organism>
<accession>A0AAV4S5G9</accession>
<proteinExistence type="predicted"/>
<dbReference type="AlphaFoldDB" id="A0AAV4S5G9"/>
<dbReference type="EMBL" id="BPLR01008844">
    <property type="protein sequence ID" value="GIY27725.1"/>
    <property type="molecule type" value="Genomic_DNA"/>
</dbReference>
<evidence type="ECO:0000313" key="1">
    <source>
        <dbReference type="EMBL" id="GIY27725.1"/>
    </source>
</evidence>
<evidence type="ECO:0000313" key="2">
    <source>
        <dbReference type="Proteomes" id="UP001054945"/>
    </source>
</evidence>
<name>A0AAV4S5G9_CAEEX</name>
<sequence length="132" mass="15195">MGFRFGETGYSNAWAGYLYFQELVYDEVHFPSMKRKSLNPQQLAYGNAHYDERIANASLVSGIPYGNNLFEAFPSTIITLFAISGYRFPHLKWYFHCLQRHFLSRTTKRSCPSGRTRVCLGPAFRTRPAGRV</sequence>
<comment type="caution">
    <text evidence="1">The sequence shown here is derived from an EMBL/GenBank/DDBJ whole genome shotgun (WGS) entry which is preliminary data.</text>
</comment>
<protein>
    <submittedName>
        <fullName evidence="1">Uncharacterized protein</fullName>
    </submittedName>
</protein>